<proteinExistence type="predicted"/>
<reference evidence="2" key="1">
    <citation type="journal article" date="2019" name="Int. J. Syst. Evol. Microbiol.">
        <title>The Global Catalogue of Microorganisms (GCM) 10K type strain sequencing project: providing services to taxonomists for standard genome sequencing and annotation.</title>
        <authorList>
            <consortium name="The Broad Institute Genomics Platform"/>
            <consortium name="The Broad Institute Genome Sequencing Center for Infectious Disease"/>
            <person name="Wu L."/>
            <person name="Ma J."/>
        </authorList>
    </citation>
    <scope>NUCLEOTIDE SEQUENCE [LARGE SCALE GENOMIC DNA]</scope>
    <source>
        <strain evidence="2">JCM 4376</strain>
    </source>
</reference>
<organism evidence="1 2">
    <name type="scientific">Streptomyces gelaticus</name>
    <dbReference type="NCBI Taxonomy" id="285446"/>
    <lineage>
        <taxon>Bacteria</taxon>
        <taxon>Bacillati</taxon>
        <taxon>Actinomycetota</taxon>
        <taxon>Actinomycetes</taxon>
        <taxon>Kitasatosporales</taxon>
        <taxon>Streptomycetaceae</taxon>
        <taxon>Streptomyces</taxon>
    </lineage>
</organism>
<evidence type="ECO:0008006" key="3">
    <source>
        <dbReference type="Google" id="ProtNLM"/>
    </source>
</evidence>
<dbReference type="EMBL" id="BMTF01000004">
    <property type="protein sequence ID" value="GGV79700.1"/>
    <property type="molecule type" value="Genomic_DNA"/>
</dbReference>
<keyword evidence="2" id="KW-1185">Reference proteome</keyword>
<evidence type="ECO:0000313" key="1">
    <source>
        <dbReference type="EMBL" id="GGV79700.1"/>
    </source>
</evidence>
<protein>
    <recommendedName>
        <fullName evidence="3">NERD domain-containing protein</fullName>
    </recommendedName>
</protein>
<dbReference type="RefSeq" id="WP_189542696.1">
    <property type="nucleotide sequence ID" value="NZ_BMTF01000004.1"/>
</dbReference>
<accession>A0ABQ2VWZ2</accession>
<evidence type="ECO:0000313" key="2">
    <source>
        <dbReference type="Proteomes" id="UP000660675"/>
    </source>
</evidence>
<name>A0ABQ2VWZ2_9ACTN</name>
<gene>
    <name evidence="1" type="ORF">GCM10015535_16880</name>
</gene>
<sequence length="506" mass="56279">MGAYLYDRLVTEDEYRQRIRRHRPSSLLPLIAAAAARYGTPQRPQPWLESPFLKYTPWALADAARVSLAYGTEHQRSEATERDLLEILAAYSSLKEPTLHGTDEPAVRLRDFMMRLGGEQMAWQAPEFVSLARTAALYLHTPFPAHRQPRCMVPGWDTELFGCPLPDYVGTAQLLWGCALLNAGRFDPAMFDSRDGEKFNRVVKRETVLRVIERHFATDVASIKATEKQTVDSLTRVAGGKAAQLRRFTYNPLLGRPAVTGFGPGLLCPSPQLVWRKATPAGIYHTGREHFGTGFLQETGYLFEEYIGRQLRLIPDADVIGEITHQVKRNKLLSVDWIVIFDDLVLLVEVKSMMPTENARLGLGDGVAETDSKLARAYRQVNGTSAQIDQNNPEFAGIPADRPRQALIVTLEPFPVANANLPHVDLPVPDIPTTVVGAQEIERLVTLTDTTPSSLLLERAADPQRSTWALNECLTGHECARNPVLDQGWASYPWATARLPSGPDGL</sequence>
<dbReference type="Proteomes" id="UP000660675">
    <property type="component" value="Unassembled WGS sequence"/>
</dbReference>
<comment type="caution">
    <text evidence="1">The sequence shown here is derived from an EMBL/GenBank/DDBJ whole genome shotgun (WGS) entry which is preliminary data.</text>
</comment>